<evidence type="ECO:0000256" key="1">
    <source>
        <dbReference type="SAM" id="Phobius"/>
    </source>
</evidence>
<sequence>MAMSIERKLTEAFKRDQAELQCPPSLDERIMADYGRMAMDGRRNKHMKNKRGLSRVAIIAAVIAVLSGFGYAGTQLLFSDSLGKYSIRMQSNEALTISPEVLDHARASLKAVQDELAPGTTAVVYLPEVFSEYRGAPLPIGVTSPDWIAGALEWRAVLEEKGVTETLPDSLLGGAYTLKAGSLKSPFHVLMGLDAMDRMNEMIAEHNATNGEGPLWRLTEPSSEGPESYYTSVYRDVNDEALYYTWQIISDASIKTEALTSPSTVYEELDLDGYKAHYTQNDQSLFGESNVLQGIMWMEEKEGETIVHHVESDSASMTKERLVEVASSLQ</sequence>
<accession>A0A2R5EV32</accession>
<proteinExistence type="predicted"/>
<dbReference type="AlphaFoldDB" id="A0A2R5EV32"/>
<name>A0A2R5EV32_9BACL</name>
<organism evidence="2 3">
    <name type="scientific">Paenibacillus agaridevorans</name>
    <dbReference type="NCBI Taxonomy" id="171404"/>
    <lineage>
        <taxon>Bacteria</taxon>
        <taxon>Bacillati</taxon>
        <taxon>Bacillota</taxon>
        <taxon>Bacilli</taxon>
        <taxon>Bacillales</taxon>
        <taxon>Paenibacillaceae</taxon>
        <taxon>Paenibacillus</taxon>
    </lineage>
</organism>
<keyword evidence="1" id="KW-0812">Transmembrane</keyword>
<keyword evidence="3" id="KW-1185">Reference proteome</keyword>
<evidence type="ECO:0008006" key="4">
    <source>
        <dbReference type="Google" id="ProtNLM"/>
    </source>
</evidence>
<gene>
    <name evidence="2" type="ORF">PAT3040_01799</name>
</gene>
<keyword evidence="1" id="KW-0472">Membrane</keyword>
<reference evidence="2 3" key="1">
    <citation type="submission" date="2017-08" db="EMBL/GenBank/DDBJ databases">
        <title>Substantial Increase in Enzyme Production by Combined Drug-Resistance Mutations in Paenibacillus agaridevorans.</title>
        <authorList>
            <person name="Tanaka Y."/>
            <person name="Funane K."/>
            <person name="Hosaka T."/>
            <person name="Shiwa Y."/>
            <person name="Fujita N."/>
            <person name="Miyazaki T."/>
            <person name="Yoshikawa H."/>
            <person name="Murakami K."/>
            <person name="Kasahara K."/>
            <person name="Inaoka T."/>
            <person name="Hiraga Y."/>
            <person name="Ochi K."/>
        </authorList>
    </citation>
    <scope>NUCLEOTIDE SEQUENCE [LARGE SCALE GENOMIC DNA]</scope>
    <source>
        <strain evidence="2 3">T-3040</strain>
    </source>
</reference>
<evidence type="ECO:0000313" key="2">
    <source>
        <dbReference type="EMBL" id="GBG07251.1"/>
    </source>
</evidence>
<evidence type="ECO:0000313" key="3">
    <source>
        <dbReference type="Proteomes" id="UP000245202"/>
    </source>
</evidence>
<comment type="caution">
    <text evidence="2">The sequence shown here is derived from an EMBL/GenBank/DDBJ whole genome shotgun (WGS) entry which is preliminary data.</text>
</comment>
<keyword evidence="1" id="KW-1133">Transmembrane helix</keyword>
<dbReference type="EMBL" id="BDQX01000084">
    <property type="protein sequence ID" value="GBG07251.1"/>
    <property type="molecule type" value="Genomic_DNA"/>
</dbReference>
<dbReference type="Proteomes" id="UP000245202">
    <property type="component" value="Unassembled WGS sequence"/>
</dbReference>
<protein>
    <recommendedName>
        <fullName evidence="4">DUF4367 domain-containing protein</fullName>
    </recommendedName>
</protein>
<feature type="transmembrane region" description="Helical" evidence="1">
    <location>
        <begin position="52"/>
        <end position="72"/>
    </location>
</feature>